<reference evidence="2" key="1">
    <citation type="submission" date="2013-02" db="EMBL/GenBank/DDBJ databases">
        <authorList>
            <person name="Hughes D."/>
        </authorList>
    </citation>
    <scope>NUCLEOTIDE SEQUENCE</scope>
    <source>
        <strain>Durham</strain>
        <strain evidence="2">NC isolate 2 -- Noor lab</strain>
    </source>
</reference>
<keyword evidence="2" id="KW-1185">Reference proteome</keyword>
<reference evidence="1" key="2">
    <citation type="submission" date="2015-06" db="UniProtKB">
        <authorList>
            <consortium name="EnsemblMetazoa"/>
        </authorList>
    </citation>
    <scope>IDENTIFICATION</scope>
</reference>
<proteinExistence type="predicted"/>
<dbReference type="EMBL" id="CAQQ02184628">
    <property type="status" value="NOT_ANNOTATED_CDS"/>
    <property type="molecule type" value="Genomic_DNA"/>
</dbReference>
<organism evidence="1 2">
    <name type="scientific">Megaselia scalaris</name>
    <name type="common">Humpbacked fly</name>
    <name type="synonym">Phora scalaris</name>
    <dbReference type="NCBI Taxonomy" id="36166"/>
    <lineage>
        <taxon>Eukaryota</taxon>
        <taxon>Metazoa</taxon>
        <taxon>Ecdysozoa</taxon>
        <taxon>Arthropoda</taxon>
        <taxon>Hexapoda</taxon>
        <taxon>Insecta</taxon>
        <taxon>Pterygota</taxon>
        <taxon>Neoptera</taxon>
        <taxon>Endopterygota</taxon>
        <taxon>Diptera</taxon>
        <taxon>Brachycera</taxon>
        <taxon>Muscomorpha</taxon>
        <taxon>Platypezoidea</taxon>
        <taxon>Phoridae</taxon>
        <taxon>Megaseliini</taxon>
        <taxon>Megaselia</taxon>
    </lineage>
</organism>
<evidence type="ECO:0000313" key="1">
    <source>
        <dbReference type="EnsemblMetazoa" id="MESCA001956-PA"/>
    </source>
</evidence>
<dbReference type="EMBL" id="CAQQ02184626">
    <property type="status" value="NOT_ANNOTATED_CDS"/>
    <property type="molecule type" value="Genomic_DNA"/>
</dbReference>
<dbReference type="AlphaFoldDB" id="T1GF27"/>
<dbReference type="EnsemblMetazoa" id="MESCA001956-RA">
    <property type="protein sequence ID" value="MESCA001956-PA"/>
    <property type="gene ID" value="MESCA001956"/>
</dbReference>
<evidence type="ECO:0000313" key="2">
    <source>
        <dbReference type="Proteomes" id="UP000015102"/>
    </source>
</evidence>
<dbReference type="Proteomes" id="UP000015102">
    <property type="component" value="Unassembled WGS sequence"/>
</dbReference>
<sequence>MTLKCLRIYFGAVLKSLIQHLYKCIRCRHPSWSSNKIRTYYLNGLHLKRIQDSTNFKYFFKN</sequence>
<name>T1GF27_MEGSC</name>
<dbReference type="EMBL" id="CAQQ02184627">
    <property type="status" value="NOT_ANNOTATED_CDS"/>
    <property type="molecule type" value="Genomic_DNA"/>
</dbReference>
<dbReference type="HOGENOM" id="CLU_2906683_0_0_1"/>
<protein>
    <submittedName>
        <fullName evidence="1">Uncharacterized protein</fullName>
    </submittedName>
</protein>
<accession>T1GF27</accession>